<dbReference type="PANTHER" id="PTHR11717:SF7">
    <property type="entry name" value="LOW MOLECULAR WEIGHT PHOSPHOTYROSINE PROTEIN PHOSPHATASE"/>
    <property type="match status" value="1"/>
</dbReference>
<reference evidence="7 8" key="1">
    <citation type="submission" date="2019-03" db="EMBL/GenBank/DDBJ databases">
        <title>Genomic Encyclopedia of Type Strains, Phase IV (KMG-IV): sequencing the most valuable type-strain genomes for metagenomic binning, comparative biology and taxonomic classification.</title>
        <authorList>
            <person name="Goeker M."/>
        </authorList>
    </citation>
    <scope>NUCLEOTIDE SEQUENCE [LARGE SCALE GENOMIC DNA]</scope>
    <source>
        <strain evidence="7 8">DSM 44684</strain>
    </source>
</reference>
<dbReference type="EC" id="3.1.3.48" evidence="2"/>
<feature type="active site" description="Proton donor" evidence="5">
    <location>
        <position position="126"/>
    </location>
</feature>
<dbReference type="RefSeq" id="WP_067459745.1">
    <property type="nucleotide sequence ID" value="NZ_SMFR01000005.1"/>
</dbReference>
<dbReference type="EMBL" id="SMFR01000005">
    <property type="protein sequence ID" value="TCJ93466.1"/>
    <property type="molecule type" value="Genomic_DNA"/>
</dbReference>
<dbReference type="PANTHER" id="PTHR11717">
    <property type="entry name" value="LOW MOLECULAR WEIGHT PROTEIN TYROSINE PHOSPHATASE"/>
    <property type="match status" value="1"/>
</dbReference>
<dbReference type="InterPro" id="IPR036196">
    <property type="entry name" value="Ptyr_pPase_sf"/>
</dbReference>
<name>A0A4R1FFD2_9NOCA</name>
<evidence type="ECO:0000256" key="3">
    <source>
        <dbReference type="ARBA" id="ARBA00022801"/>
    </source>
</evidence>
<keyword evidence="3" id="KW-0378">Hydrolase</keyword>
<evidence type="ECO:0000313" key="7">
    <source>
        <dbReference type="EMBL" id="TCJ93466.1"/>
    </source>
</evidence>
<evidence type="ECO:0000259" key="6">
    <source>
        <dbReference type="SMART" id="SM00226"/>
    </source>
</evidence>
<feature type="active site" evidence="5">
    <location>
        <position position="19"/>
    </location>
</feature>
<dbReference type="InterPro" id="IPR023485">
    <property type="entry name" value="Ptyr_pPase"/>
</dbReference>
<protein>
    <recommendedName>
        <fullName evidence="2">protein-tyrosine-phosphatase</fullName>
        <ecNumber evidence="2">3.1.3.48</ecNumber>
    </recommendedName>
</protein>
<dbReference type="SMART" id="SM00226">
    <property type="entry name" value="LMWPc"/>
    <property type="match status" value="1"/>
</dbReference>
<dbReference type="InterPro" id="IPR050438">
    <property type="entry name" value="LMW_PTPase"/>
</dbReference>
<dbReference type="PRINTS" id="PR00719">
    <property type="entry name" value="LMWPTPASE"/>
</dbReference>
<dbReference type="InterPro" id="IPR017867">
    <property type="entry name" value="Tyr_phospatase_low_mol_wt"/>
</dbReference>
<gene>
    <name evidence="7" type="ORF">DFR71_5312</name>
</gene>
<comment type="caution">
    <text evidence="7">The sequence shown here is derived from an EMBL/GenBank/DDBJ whole genome shotgun (WGS) entry which is preliminary data.</text>
</comment>
<evidence type="ECO:0000256" key="2">
    <source>
        <dbReference type="ARBA" id="ARBA00013064"/>
    </source>
</evidence>
<keyword evidence="4" id="KW-0904">Protein phosphatase</keyword>
<sequence>MAPVGLLHVSFICTGNICRSPMAAKMFEAHLYRAGLANRVRVSSAGTGSWHVGDAADPRTEATLRRAGYPTEHTAATFGPEHSDADLIIALDTGHDRELAHRGVPTDQRRLLRSFDPMAEGRDVPDPYYGDQSDFDLVRDQIEAAIPGLLDWVHAELDARDPADVRL</sequence>
<evidence type="ECO:0000256" key="1">
    <source>
        <dbReference type="ARBA" id="ARBA00011063"/>
    </source>
</evidence>
<dbReference type="Pfam" id="PF01451">
    <property type="entry name" value="LMWPc"/>
    <property type="match status" value="1"/>
</dbReference>
<dbReference type="Proteomes" id="UP000294856">
    <property type="component" value="Unassembled WGS sequence"/>
</dbReference>
<feature type="active site" description="Nucleophile" evidence="5">
    <location>
        <position position="13"/>
    </location>
</feature>
<feature type="domain" description="Phosphotyrosine protein phosphatase I" evidence="6">
    <location>
        <begin position="7"/>
        <end position="152"/>
    </location>
</feature>
<evidence type="ECO:0000256" key="5">
    <source>
        <dbReference type="PIRSR" id="PIRSR617867-1"/>
    </source>
</evidence>
<comment type="similarity">
    <text evidence="1">Belongs to the low molecular weight phosphotyrosine protein phosphatase family.</text>
</comment>
<dbReference type="SUPFAM" id="SSF52788">
    <property type="entry name" value="Phosphotyrosine protein phosphatases I"/>
    <property type="match status" value="1"/>
</dbReference>
<dbReference type="STRING" id="1210063.GCA_001612665_06307"/>
<dbReference type="Gene3D" id="3.40.50.2300">
    <property type="match status" value="1"/>
</dbReference>
<dbReference type="AlphaFoldDB" id="A0A4R1FFD2"/>
<proteinExistence type="inferred from homology"/>
<accession>A0A4R1FFD2</accession>
<dbReference type="CDD" id="cd16343">
    <property type="entry name" value="LMWPTP"/>
    <property type="match status" value="1"/>
</dbReference>
<organism evidence="7 8">
    <name type="scientific">Nocardia alba</name>
    <dbReference type="NCBI Taxonomy" id="225051"/>
    <lineage>
        <taxon>Bacteria</taxon>
        <taxon>Bacillati</taxon>
        <taxon>Actinomycetota</taxon>
        <taxon>Actinomycetes</taxon>
        <taxon>Mycobacteriales</taxon>
        <taxon>Nocardiaceae</taxon>
        <taxon>Nocardia</taxon>
    </lineage>
</organism>
<dbReference type="GO" id="GO:0004725">
    <property type="term" value="F:protein tyrosine phosphatase activity"/>
    <property type="evidence" value="ECO:0007669"/>
    <property type="project" value="UniProtKB-EC"/>
</dbReference>
<dbReference type="OrthoDB" id="9784339at2"/>
<keyword evidence="8" id="KW-1185">Reference proteome</keyword>
<evidence type="ECO:0000256" key="4">
    <source>
        <dbReference type="ARBA" id="ARBA00022912"/>
    </source>
</evidence>
<evidence type="ECO:0000313" key="8">
    <source>
        <dbReference type="Proteomes" id="UP000294856"/>
    </source>
</evidence>